<dbReference type="InterPro" id="IPR014922">
    <property type="entry name" value="YdhG-like"/>
</dbReference>
<organism evidence="2 3">
    <name type="scientific">Allotamlana fucoidanivorans</name>
    <dbReference type="NCBI Taxonomy" id="2583814"/>
    <lineage>
        <taxon>Bacteria</taxon>
        <taxon>Pseudomonadati</taxon>
        <taxon>Bacteroidota</taxon>
        <taxon>Flavobacteriia</taxon>
        <taxon>Flavobacteriales</taxon>
        <taxon>Flavobacteriaceae</taxon>
        <taxon>Allotamlana</taxon>
    </lineage>
</organism>
<protein>
    <recommendedName>
        <fullName evidence="1">YdhG-like domain-containing protein</fullName>
    </recommendedName>
</protein>
<sequence length="199" mass="23292">MKKVQSFETYIENNTHFYKALELLRSIILSTELEENIKWNAPVYTLQNKNVLSLGAFKHHFGIWFFNGIFLKDEKNILKNAQDGKTKAMRQMRFECLADIDTDLVSQYIDEAIENHKLGKVLKSDRSKKIVSIPEELQAAFNTNLELKQHFETLSNSCQCEYCEYIDSAKRLNTKQIRIQKITTMILEGKGLYNKYKTH</sequence>
<dbReference type="AlphaFoldDB" id="A0A5C4SMH0"/>
<dbReference type="EMBL" id="VDCS01000007">
    <property type="protein sequence ID" value="TNJ44573.1"/>
    <property type="molecule type" value="Genomic_DNA"/>
</dbReference>
<evidence type="ECO:0000313" key="2">
    <source>
        <dbReference type="EMBL" id="TNJ44573.1"/>
    </source>
</evidence>
<dbReference type="Gene3D" id="3.90.1150.200">
    <property type="match status" value="1"/>
</dbReference>
<dbReference type="OrthoDB" id="214150at2"/>
<dbReference type="RefSeq" id="WP_139696518.1">
    <property type="nucleotide sequence ID" value="NZ_CP074074.1"/>
</dbReference>
<gene>
    <name evidence="2" type="ORF">FGF67_07965</name>
</gene>
<name>A0A5C4SMH0_9FLAO</name>
<reference evidence="2 3" key="1">
    <citation type="submission" date="2019-05" db="EMBL/GenBank/DDBJ databases">
        <title>Tamlana fucoidanivorans sp. nov., isolated from the surface of algae collected from Fujian province in China.</title>
        <authorList>
            <person name="Li J."/>
        </authorList>
    </citation>
    <scope>NUCLEOTIDE SEQUENCE [LARGE SCALE GENOMIC DNA]</scope>
    <source>
        <strain evidence="2 3">CW2-9</strain>
    </source>
</reference>
<dbReference type="Pfam" id="PF08818">
    <property type="entry name" value="DUF1801"/>
    <property type="match status" value="1"/>
</dbReference>
<keyword evidence="3" id="KW-1185">Reference proteome</keyword>
<dbReference type="Proteomes" id="UP000308713">
    <property type="component" value="Unassembled WGS sequence"/>
</dbReference>
<feature type="domain" description="YdhG-like" evidence="1">
    <location>
        <begin position="20"/>
        <end position="113"/>
    </location>
</feature>
<evidence type="ECO:0000259" key="1">
    <source>
        <dbReference type="Pfam" id="PF08818"/>
    </source>
</evidence>
<proteinExistence type="predicted"/>
<accession>A0A5C4SMH0</accession>
<dbReference type="SUPFAM" id="SSF159888">
    <property type="entry name" value="YdhG-like"/>
    <property type="match status" value="1"/>
</dbReference>
<dbReference type="Pfam" id="PF13376">
    <property type="entry name" value="OmdA"/>
    <property type="match status" value="1"/>
</dbReference>
<evidence type="ECO:0000313" key="3">
    <source>
        <dbReference type="Proteomes" id="UP000308713"/>
    </source>
</evidence>
<comment type="caution">
    <text evidence="2">The sequence shown here is derived from an EMBL/GenBank/DDBJ whole genome shotgun (WGS) entry which is preliminary data.</text>
</comment>